<evidence type="ECO:0000256" key="2">
    <source>
        <dbReference type="ARBA" id="ARBA00022729"/>
    </source>
</evidence>
<dbReference type="InterPro" id="IPR012854">
    <property type="entry name" value="Cu_amine_oxidase-like_N"/>
</dbReference>
<dbReference type="Gene3D" id="3.40.190.10">
    <property type="entry name" value="Periplasmic binding protein-like II"/>
    <property type="match status" value="2"/>
</dbReference>
<dbReference type="CDD" id="cd01071">
    <property type="entry name" value="PBP2_PhnD_like"/>
    <property type="match status" value="1"/>
</dbReference>
<evidence type="ECO:0000259" key="4">
    <source>
        <dbReference type="Pfam" id="PF07833"/>
    </source>
</evidence>
<dbReference type="InterPro" id="IPR036582">
    <property type="entry name" value="Mao_N_sf"/>
</dbReference>
<protein>
    <recommendedName>
        <fullName evidence="4">Copper amine oxidase-like N-terminal domain-containing protein</fullName>
    </recommendedName>
</protein>
<dbReference type="EMBL" id="BMHE01000031">
    <property type="protein sequence ID" value="GFZ96511.1"/>
    <property type="molecule type" value="Genomic_DNA"/>
</dbReference>
<evidence type="ECO:0000313" key="6">
    <source>
        <dbReference type="Proteomes" id="UP000615455"/>
    </source>
</evidence>
<dbReference type="Proteomes" id="UP000615455">
    <property type="component" value="Unassembled WGS sequence"/>
</dbReference>
<organism evidence="5 6">
    <name type="scientific">Paenibacillus marchantiophytorum</name>
    <dbReference type="NCBI Taxonomy" id="1619310"/>
    <lineage>
        <taxon>Bacteria</taxon>
        <taxon>Bacillati</taxon>
        <taxon>Bacillota</taxon>
        <taxon>Bacilli</taxon>
        <taxon>Bacillales</taxon>
        <taxon>Paenibacillaceae</taxon>
        <taxon>Paenibacillus</taxon>
    </lineage>
</organism>
<evidence type="ECO:0000256" key="3">
    <source>
        <dbReference type="SAM" id="SignalP"/>
    </source>
</evidence>
<feature type="domain" description="Copper amine oxidase-like N-terminal" evidence="4">
    <location>
        <begin position="38"/>
        <end position="143"/>
    </location>
</feature>
<name>A0ABQ1F1K4_9BACL</name>
<evidence type="ECO:0000256" key="1">
    <source>
        <dbReference type="ARBA" id="ARBA00007162"/>
    </source>
</evidence>
<accession>A0ABQ1F1K4</accession>
<dbReference type="PANTHER" id="PTHR35841">
    <property type="entry name" value="PHOSPHONATES-BINDING PERIPLASMIC PROTEIN"/>
    <property type="match status" value="1"/>
</dbReference>
<keyword evidence="2 3" id="KW-0732">Signal</keyword>
<feature type="signal peptide" evidence="3">
    <location>
        <begin position="1"/>
        <end position="28"/>
    </location>
</feature>
<keyword evidence="6" id="KW-1185">Reference proteome</keyword>
<dbReference type="Pfam" id="PF12974">
    <property type="entry name" value="Phosphonate-bd"/>
    <property type="match status" value="1"/>
</dbReference>
<feature type="chain" id="PRO_5047517521" description="Copper amine oxidase-like N-terminal domain-containing protein" evidence="3">
    <location>
        <begin position="29"/>
        <end position="439"/>
    </location>
</feature>
<dbReference type="InterPro" id="IPR005770">
    <property type="entry name" value="PhnD"/>
</dbReference>
<evidence type="ECO:0000313" key="5">
    <source>
        <dbReference type="EMBL" id="GFZ96511.1"/>
    </source>
</evidence>
<dbReference type="NCBIfam" id="TIGR01098">
    <property type="entry name" value="3A0109s03R"/>
    <property type="match status" value="1"/>
</dbReference>
<dbReference type="SUPFAM" id="SSF55383">
    <property type="entry name" value="Copper amine oxidase, domain N"/>
    <property type="match status" value="1"/>
</dbReference>
<comment type="caution">
    <text evidence="5">The sequence shown here is derived from an EMBL/GenBank/DDBJ whole genome shotgun (WGS) entry which is preliminary data.</text>
</comment>
<dbReference type="RefSeq" id="WP_189015978.1">
    <property type="nucleotide sequence ID" value="NZ_BMHE01000031.1"/>
</dbReference>
<dbReference type="Pfam" id="PF07833">
    <property type="entry name" value="Cu_amine_oxidN1"/>
    <property type="match status" value="1"/>
</dbReference>
<sequence>MNLKKAVLSLTALLISIFFCVNVGSVMASDDYKASIIIDNQVLRFEVPPVNNQGTVMVPMRSVFEALHANVTWHEEDQKVTAVKEGISVELSLGSPFAYINDRAVVLGYSPYMSNENTMVPVRFISEAFGAIVSWSQVNQRVTVTTKRSSVETWPQNSIALSATFVPKALSIQFVPSQNAEILKGKAKPLEKMLGDLLGIPVKISVSSDYSEVVKAMADKKVDVSFLPPSQYVTAHDNQMGVDVLLQSLRYGVDASTGRSTQKLVDFYQAMFVVRADSPIQSVEDLRGKTIGWQGVTSAAGYVHPGLLMKKNGVDLREDVKGVQYQGHDKAIRGLLNGEVEVAAVFQDVRTAMLKDHPDLFHDTRILAFTDKIPNDTISVRSDMNPEWRKKIQDAFITVANDPDGKKIVHDVFAHEGYVTSYDKKFEVVREVYRLLYTK</sequence>
<dbReference type="SUPFAM" id="SSF53850">
    <property type="entry name" value="Periplasmic binding protein-like II"/>
    <property type="match status" value="1"/>
</dbReference>
<proteinExistence type="inferred from homology"/>
<dbReference type="Gene3D" id="3.30.457.10">
    <property type="entry name" value="Copper amine oxidase-like, N-terminal domain"/>
    <property type="match status" value="1"/>
</dbReference>
<comment type="similarity">
    <text evidence="1">Belongs to the phosphate/phosphite/phosphonate binding protein family.</text>
</comment>
<reference evidence="6" key="1">
    <citation type="journal article" date="2019" name="Int. J. Syst. Evol. Microbiol.">
        <title>The Global Catalogue of Microorganisms (GCM) 10K type strain sequencing project: providing services to taxonomists for standard genome sequencing and annotation.</title>
        <authorList>
            <consortium name="The Broad Institute Genomics Platform"/>
            <consortium name="The Broad Institute Genome Sequencing Center for Infectious Disease"/>
            <person name="Wu L."/>
            <person name="Ma J."/>
        </authorList>
    </citation>
    <scope>NUCLEOTIDE SEQUENCE [LARGE SCALE GENOMIC DNA]</scope>
    <source>
        <strain evidence="6">CGMCC 1.15043</strain>
    </source>
</reference>
<gene>
    <name evidence="5" type="ORF">GCM10008018_48620</name>
</gene>
<dbReference type="PANTHER" id="PTHR35841:SF1">
    <property type="entry name" value="PHOSPHONATES-BINDING PERIPLASMIC PROTEIN"/>
    <property type="match status" value="1"/>
</dbReference>